<dbReference type="EMBL" id="JACEIK010006637">
    <property type="protein sequence ID" value="MCE2056004.1"/>
    <property type="molecule type" value="Genomic_DNA"/>
</dbReference>
<proteinExistence type="predicted"/>
<sequence>MVVRYSLVSPSLSRRSLQEIQRLAAAQPFQEIGDVPQLVQTQPSSELSATRPGNFKGGPDVRFRRPTVSLVTHSKEAGRFYLISQSSAEGADQMRKPTLGERPPRNVVKRESLYVLLPAQCASAIRAFSEATKSPYIVYLLKGGSGGVLNVAFQLQRPLSLGLGRVESFSES</sequence>
<name>A0ABS8W5W8_DATST</name>
<evidence type="ECO:0000313" key="2">
    <source>
        <dbReference type="Proteomes" id="UP000823775"/>
    </source>
</evidence>
<comment type="caution">
    <text evidence="1">The sequence shown here is derived from an EMBL/GenBank/DDBJ whole genome shotgun (WGS) entry which is preliminary data.</text>
</comment>
<accession>A0ABS8W5W8</accession>
<organism evidence="1 2">
    <name type="scientific">Datura stramonium</name>
    <name type="common">Jimsonweed</name>
    <name type="synonym">Common thornapple</name>
    <dbReference type="NCBI Taxonomy" id="4076"/>
    <lineage>
        <taxon>Eukaryota</taxon>
        <taxon>Viridiplantae</taxon>
        <taxon>Streptophyta</taxon>
        <taxon>Embryophyta</taxon>
        <taxon>Tracheophyta</taxon>
        <taxon>Spermatophyta</taxon>
        <taxon>Magnoliopsida</taxon>
        <taxon>eudicotyledons</taxon>
        <taxon>Gunneridae</taxon>
        <taxon>Pentapetalae</taxon>
        <taxon>asterids</taxon>
        <taxon>lamiids</taxon>
        <taxon>Solanales</taxon>
        <taxon>Solanaceae</taxon>
        <taxon>Solanoideae</taxon>
        <taxon>Datureae</taxon>
        <taxon>Datura</taxon>
    </lineage>
</organism>
<protein>
    <submittedName>
        <fullName evidence="1">Uncharacterized protein</fullName>
    </submittedName>
</protein>
<evidence type="ECO:0000313" key="1">
    <source>
        <dbReference type="EMBL" id="MCE2056004.1"/>
    </source>
</evidence>
<reference evidence="1 2" key="1">
    <citation type="journal article" date="2021" name="BMC Genomics">
        <title>Datura genome reveals duplications of psychoactive alkaloid biosynthetic genes and high mutation rate following tissue culture.</title>
        <authorList>
            <person name="Rajewski A."/>
            <person name="Carter-House D."/>
            <person name="Stajich J."/>
            <person name="Litt A."/>
        </authorList>
    </citation>
    <scope>NUCLEOTIDE SEQUENCE [LARGE SCALE GENOMIC DNA]</scope>
    <source>
        <strain evidence="1">AR-01</strain>
    </source>
</reference>
<dbReference type="Proteomes" id="UP000823775">
    <property type="component" value="Unassembled WGS sequence"/>
</dbReference>
<gene>
    <name evidence="1" type="ORF">HAX54_043911</name>
</gene>
<keyword evidence="2" id="KW-1185">Reference proteome</keyword>